<evidence type="ECO:0000313" key="1">
    <source>
        <dbReference type="EMBL" id="PIR43074.1"/>
    </source>
</evidence>
<organism evidence="1 2">
    <name type="scientific">candidate division WWE3 bacterium CG10_big_fil_rev_8_21_14_0_10_32_10</name>
    <dbReference type="NCBI Taxonomy" id="1975090"/>
    <lineage>
        <taxon>Bacteria</taxon>
        <taxon>Katanobacteria</taxon>
    </lineage>
</organism>
<dbReference type="InterPro" id="IPR017853">
    <property type="entry name" value="GH"/>
</dbReference>
<sequence length="410" mass="47715">MFTKSHVYKKLIIVAMLTLFTAFGLKASLVLQNKESKLKTPKNIQVLNIEEEVNTDICKQYEDNNNKNISETKPTNVQKIIGYQNNKFGLYIYRVDDFARIASELVNSNGGDWGYVLVPYNVRDYDTTKWNSFFDVLNEYHLIPIIQLWDVSKDPNDAIKETKRAAEYLNSLNWPIKNRYISVYNEVNDERFWKNGIDPEGYAILLNETIDIFKSYNDSFFILNGAFNASAKTGIGYLDEEVYLKRMNNQINGIFAKLDGWASHPYPHINGYLGTPEDTGRTSIRAYEWELSILEKNFNVKNLPVFITETGWPHAEGERYNAIYISQDKAAEYIKSAFENIWLKDTRVVAVTPFTIKYDPPFDYFSWIKKDGTYYKQFYTIKDIPKEKGMPPLVGTYDPLKKKCEELNRK</sequence>
<dbReference type="EMBL" id="PCXU01000039">
    <property type="protein sequence ID" value="PIR43074.1"/>
    <property type="molecule type" value="Genomic_DNA"/>
</dbReference>
<proteinExistence type="predicted"/>
<reference evidence="1 2" key="1">
    <citation type="submission" date="2017-09" db="EMBL/GenBank/DDBJ databases">
        <title>Depth-based differentiation of microbial function through sediment-hosted aquifers and enrichment of novel symbionts in the deep terrestrial subsurface.</title>
        <authorList>
            <person name="Probst A.J."/>
            <person name="Ladd B."/>
            <person name="Jarett J.K."/>
            <person name="Geller-Mcgrath D.E."/>
            <person name="Sieber C.M."/>
            <person name="Emerson J.B."/>
            <person name="Anantharaman K."/>
            <person name="Thomas B.C."/>
            <person name="Malmstrom R."/>
            <person name="Stieglmeier M."/>
            <person name="Klingl A."/>
            <person name="Woyke T."/>
            <person name="Ryan C.M."/>
            <person name="Banfield J.F."/>
        </authorList>
    </citation>
    <scope>NUCLEOTIDE SEQUENCE [LARGE SCALE GENOMIC DNA]</scope>
    <source>
        <strain evidence="1">CG10_big_fil_rev_8_21_14_0_10_32_10</strain>
    </source>
</reference>
<evidence type="ECO:0000313" key="2">
    <source>
        <dbReference type="Proteomes" id="UP000230214"/>
    </source>
</evidence>
<evidence type="ECO:0008006" key="3">
    <source>
        <dbReference type="Google" id="ProtNLM"/>
    </source>
</evidence>
<dbReference type="AlphaFoldDB" id="A0A2H0RAL3"/>
<accession>A0A2H0RAL3</accession>
<dbReference type="SUPFAM" id="SSF51445">
    <property type="entry name" value="(Trans)glycosidases"/>
    <property type="match status" value="1"/>
</dbReference>
<comment type="caution">
    <text evidence="1">The sequence shown here is derived from an EMBL/GenBank/DDBJ whole genome shotgun (WGS) entry which is preliminary data.</text>
</comment>
<gene>
    <name evidence="1" type="ORF">COV24_04560</name>
</gene>
<dbReference type="Proteomes" id="UP000230214">
    <property type="component" value="Unassembled WGS sequence"/>
</dbReference>
<dbReference type="Gene3D" id="3.20.20.80">
    <property type="entry name" value="Glycosidases"/>
    <property type="match status" value="1"/>
</dbReference>
<protein>
    <recommendedName>
        <fullName evidence="3">Asl1-like glycosyl hydrolase catalytic domain-containing protein</fullName>
    </recommendedName>
</protein>
<name>A0A2H0RAL3_UNCKA</name>